<feature type="transmembrane region" description="Helical" evidence="7">
    <location>
        <begin position="408"/>
        <end position="429"/>
    </location>
</feature>
<dbReference type="InterPro" id="IPR050366">
    <property type="entry name" value="BP-dependent_transpt_permease"/>
</dbReference>
<evidence type="ECO:0000256" key="4">
    <source>
        <dbReference type="ARBA" id="ARBA00022692"/>
    </source>
</evidence>
<dbReference type="Gene3D" id="1.10.3720.10">
    <property type="entry name" value="MetI-like"/>
    <property type="match status" value="1"/>
</dbReference>
<comment type="caution">
    <text evidence="10">The sequence shown here is derived from an EMBL/GenBank/DDBJ whole genome shotgun (WGS) entry which is preliminary data.</text>
</comment>
<comment type="subcellular location">
    <subcellularLocation>
        <location evidence="1 7">Cell membrane</location>
        <topology evidence="1 7">Multi-pass membrane protein</topology>
    </subcellularLocation>
</comment>
<dbReference type="InterPro" id="IPR035906">
    <property type="entry name" value="MetI-like_sf"/>
</dbReference>
<feature type="transmembrane region" description="Helical" evidence="7">
    <location>
        <begin position="244"/>
        <end position="267"/>
    </location>
</feature>
<dbReference type="SUPFAM" id="SSF161098">
    <property type="entry name" value="MetI-like"/>
    <property type="match status" value="1"/>
</dbReference>
<feature type="transmembrane region" description="Helical" evidence="7">
    <location>
        <begin position="66"/>
        <end position="84"/>
    </location>
</feature>
<evidence type="ECO:0000259" key="9">
    <source>
        <dbReference type="PROSITE" id="PS50928"/>
    </source>
</evidence>
<keyword evidence="2 7" id="KW-0813">Transport</keyword>
<evidence type="ECO:0000256" key="3">
    <source>
        <dbReference type="ARBA" id="ARBA00022475"/>
    </source>
</evidence>
<feature type="transmembrane region" description="Helical" evidence="7">
    <location>
        <begin position="117"/>
        <end position="137"/>
    </location>
</feature>
<evidence type="ECO:0000256" key="5">
    <source>
        <dbReference type="ARBA" id="ARBA00022989"/>
    </source>
</evidence>
<evidence type="ECO:0000256" key="6">
    <source>
        <dbReference type="ARBA" id="ARBA00023136"/>
    </source>
</evidence>
<evidence type="ECO:0000313" key="10">
    <source>
        <dbReference type="EMBL" id="MFC6953592.1"/>
    </source>
</evidence>
<dbReference type="PROSITE" id="PS50928">
    <property type="entry name" value="ABC_TM1"/>
    <property type="match status" value="1"/>
</dbReference>
<feature type="domain" description="ABC transmembrane type-1" evidence="9">
    <location>
        <begin position="242"/>
        <end position="429"/>
    </location>
</feature>
<feature type="transmembrane region" description="Helical" evidence="7">
    <location>
        <begin position="158"/>
        <end position="177"/>
    </location>
</feature>
<proteinExistence type="inferred from homology"/>
<dbReference type="Pfam" id="PF12911">
    <property type="entry name" value="OppC_N"/>
    <property type="match status" value="1"/>
</dbReference>
<evidence type="ECO:0000313" key="11">
    <source>
        <dbReference type="Proteomes" id="UP001596395"/>
    </source>
</evidence>
<keyword evidence="4 7" id="KW-0812">Transmembrane</keyword>
<organism evidence="10 11">
    <name type="scientific">Halorubellus litoreus</name>
    <dbReference type="NCBI Taxonomy" id="755308"/>
    <lineage>
        <taxon>Archaea</taxon>
        <taxon>Methanobacteriati</taxon>
        <taxon>Methanobacteriota</taxon>
        <taxon>Stenosarchaea group</taxon>
        <taxon>Halobacteria</taxon>
        <taxon>Halobacteriales</taxon>
        <taxon>Halorubellaceae</taxon>
        <taxon>Halorubellus</taxon>
    </lineage>
</organism>
<dbReference type="Proteomes" id="UP001596395">
    <property type="component" value="Unassembled WGS sequence"/>
</dbReference>
<dbReference type="RefSeq" id="WP_336350549.1">
    <property type="nucleotide sequence ID" value="NZ_JAZAQL010000002.1"/>
</dbReference>
<comment type="similarity">
    <text evidence="7">Belongs to the binding-protein-dependent transport system permease family.</text>
</comment>
<dbReference type="InterPro" id="IPR000515">
    <property type="entry name" value="MetI-like"/>
</dbReference>
<dbReference type="PANTHER" id="PTHR43386">
    <property type="entry name" value="OLIGOPEPTIDE TRANSPORT SYSTEM PERMEASE PROTEIN APPC"/>
    <property type="match status" value="1"/>
</dbReference>
<accession>A0ABD5VHM5</accession>
<sequence>MSDRETDGTASSPAHTDGMATPPTETDEVATPPAETDGGGQPVAAFQTVDWDAVEPSRRGLRRRTIAFLLGLSTLAAGVLYDYFEVPTQQPTFEGIGPSVSLFGQQLLPLYWDVTGIEWLFVTAVLTATCFVAVPLVERPKLTRLYWRRLRRDRFATASLLFLALVFLAGVVGPVLYPPSIDTAAQSQPPAFTSTPVNYYVSDCVGPVVNERCHGTLEYPLGTNALGKPLTALVVSGMRVVVELAFVISLFVVPLATAVGVLAGYYGGRTDTTLMGYVDAQQAVPAFVVYLVLAFWGRTLFLFVLVFGLFSWGGIARLVRSETAQRSEHQYVLAAKNAGASDRHVIREHILPNVSNTVVTALTRMIPLLVLLHTAVAYMGMNNIMNESWGETIANGFNGLQAAFPQVWWTPVFPTIALALTVMAFGALGDGLRDALDPRDV</sequence>
<keyword evidence="6 7" id="KW-0472">Membrane</keyword>
<keyword evidence="3" id="KW-1003">Cell membrane</keyword>
<dbReference type="InterPro" id="IPR025966">
    <property type="entry name" value="OppC_N"/>
</dbReference>
<dbReference type="AlphaFoldDB" id="A0ABD5VHM5"/>
<evidence type="ECO:0000256" key="8">
    <source>
        <dbReference type="SAM" id="MobiDB-lite"/>
    </source>
</evidence>
<protein>
    <submittedName>
        <fullName evidence="10">ABC transporter permease</fullName>
    </submittedName>
</protein>
<dbReference type="CDD" id="cd06261">
    <property type="entry name" value="TM_PBP2"/>
    <property type="match status" value="1"/>
</dbReference>
<keyword evidence="11" id="KW-1185">Reference proteome</keyword>
<dbReference type="Pfam" id="PF00528">
    <property type="entry name" value="BPD_transp_1"/>
    <property type="match status" value="1"/>
</dbReference>
<reference evidence="10 11" key="1">
    <citation type="journal article" date="2019" name="Int. J. Syst. Evol. Microbiol.">
        <title>The Global Catalogue of Microorganisms (GCM) 10K type strain sequencing project: providing services to taxonomists for standard genome sequencing and annotation.</title>
        <authorList>
            <consortium name="The Broad Institute Genomics Platform"/>
            <consortium name="The Broad Institute Genome Sequencing Center for Infectious Disease"/>
            <person name="Wu L."/>
            <person name="Ma J."/>
        </authorList>
    </citation>
    <scope>NUCLEOTIDE SEQUENCE [LARGE SCALE GENOMIC DNA]</scope>
    <source>
        <strain evidence="10 11">GX26</strain>
    </source>
</reference>
<feature type="region of interest" description="Disordered" evidence="8">
    <location>
        <begin position="1"/>
        <end position="42"/>
    </location>
</feature>
<keyword evidence="5 7" id="KW-1133">Transmembrane helix</keyword>
<evidence type="ECO:0000256" key="7">
    <source>
        <dbReference type="RuleBase" id="RU363032"/>
    </source>
</evidence>
<dbReference type="PANTHER" id="PTHR43386:SF1">
    <property type="entry name" value="D,D-DIPEPTIDE TRANSPORT SYSTEM PERMEASE PROTEIN DDPC-RELATED"/>
    <property type="match status" value="1"/>
</dbReference>
<evidence type="ECO:0000256" key="1">
    <source>
        <dbReference type="ARBA" id="ARBA00004651"/>
    </source>
</evidence>
<evidence type="ECO:0000256" key="2">
    <source>
        <dbReference type="ARBA" id="ARBA00022448"/>
    </source>
</evidence>
<dbReference type="GO" id="GO:0005886">
    <property type="term" value="C:plasma membrane"/>
    <property type="evidence" value="ECO:0007669"/>
    <property type="project" value="UniProtKB-SubCell"/>
</dbReference>
<name>A0ABD5VHM5_9EURY</name>
<dbReference type="EMBL" id="JBHSXN010000002">
    <property type="protein sequence ID" value="MFC6953592.1"/>
    <property type="molecule type" value="Genomic_DNA"/>
</dbReference>
<gene>
    <name evidence="10" type="ORF">ACFQGB_12025</name>
</gene>